<dbReference type="EMBL" id="GBRH01269605">
    <property type="protein sequence ID" value="JAD28290.1"/>
    <property type="molecule type" value="Transcribed_RNA"/>
</dbReference>
<organism evidence="1">
    <name type="scientific">Arundo donax</name>
    <name type="common">Giant reed</name>
    <name type="synonym">Donax arundinaceus</name>
    <dbReference type="NCBI Taxonomy" id="35708"/>
    <lineage>
        <taxon>Eukaryota</taxon>
        <taxon>Viridiplantae</taxon>
        <taxon>Streptophyta</taxon>
        <taxon>Embryophyta</taxon>
        <taxon>Tracheophyta</taxon>
        <taxon>Spermatophyta</taxon>
        <taxon>Magnoliopsida</taxon>
        <taxon>Liliopsida</taxon>
        <taxon>Poales</taxon>
        <taxon>Poaceae</taxon>
        <taxon>PACMAD clade</taxon>
        <taxon>Arundinoideae</taxon>
        <taxon>Arundineae</taxon>
        <taxon>Arundo</taxon>
    </lineage>
</organism>
<dbReference type="AlphaFoldDB" id="A0A0A8YUW7"/>
<name>A0A0A8YUW7_ARUDO</name>
<proteinExistence type="predicted"/>
<accession>A0A0A8YUW7</accession>
<reference evidence="1" key="2">
    <citation type="journal article" date="2015" name="Data Brief">
        <title>Shoot transcriptome of the giant reed, Arundo donax.</title>
        <authorList>
            <person name="Barrero R.A."/>
            <person name="Guerrero F.D."/>
            <person name="Moolhuijzen P."/>
            <person name="Goolsby J.A."/>
            <person name="Tidwell J."/>
            <person name="Bellgard S.E."/>
            <person name="Bellgard M.I."/>
        </authorList>
    </citation>
    <scope>NUCLEOTIDE SEQUENCE</scope>
    <source>
        <tissue evidence="1">Shoot tissue taken approximately 20 cm above the soil surface</tissue>
    </source>
</reference>
<evidence type="ECO:0000313" key="1">
    <source>
        <dbReference type="EMBL" id="JAD28290.1"/>
    </source>
</evidence>
<sequence>MHIHILSRVKSTSYSSCLILQDQLMTIQLALLFNTIILFASNCT</sequence>
<reference evidence="1" key="1">
    <citation type="submission" date="2014-09" db="EMBL/GenBank/DDBJ databases">
        <authorList>
            <person name="Magalhaes I.L.F."/>
            <person name="Oliveira U."/>
            <person name="Santos F.R."/>
            <person name="Vidigal T.H.D.A."/>
            <person name="Brescovit A.D."/>
            <person name="Santos A.J."/>
        </authorList>
    </citation>
    <scope>NUCLEOTIDE SEQUENCE</scope>
    <source>
        <tissue evidence="1">Shoot tissue taken approximately 20 cm above the soil surface</tissue>
    </source>
</reference>
<protein>
    <submittedName>
        <fullName evidence="1">Uncharacterized protein</fullName>
    </submittedName>
</protein>